<evidence type="ECO:0000313" key="3">
    <source>
        <dbReference type="Proteomes" id="UP000600799"/>
    </source>
</evidence>
<accession>A0ABS0HBT8</accession>
<sequence>MSADLTRRSMMAGLPLAAGLAAAPALAAKSGARVKASPAISDAEAMERLRDPATRARVRARVAGSCEAETVNIFYRLNIYGYTGEGNLVPFYTLNHLSVNEWTPLPGNRYQAKTFECGVYCAFDTDDVLEEWKNPLTGEVRKPFQFLGGPFTVTHGPDGMVAMGAELTPKPMRMEAYGGTLFVSAMADMARPNPVSPEKFPKFSSGPIAYWDTVSTNGAPVAQAFDDNISSADAFHHFQNMGSWHPWMAMGSRPGRTYGRSAGVKVRSLDQIPAKALKGLQDHTPEIFDRKGWTSPRFDILEYMAGNPT</sequence>
<comment type="caution">
    <text evidence="2">The sequence shown here is derived from an EMBL/GenBank/DDBJ whole genome shotgun (WGS) entry which is preliminary data.</text>
</comment>
<dbReference type="InterPro" id="IPR006311">
    <property type="entry name" value="TAT_signal"/>
</dbReference>
<dbReference type="InterPro" id="IPR014990">
    <property type="entry name" value="DUF1838"/>
</dbReference>
<feature type="chain" id="PRO_5046030259" evidence="1">
    <location>
        <begin position="28"/>
        <end position="309"/>
    </location>
</feature>
<evidence type="ECO:0000256" key="1">
    <source>
        <dbReference type="SAM" id="SignalP"/>
    </source>
</evidence>
<dbReference type="PROSITE" id="PS51318">
    <property type="entry name" value="TAT"/>
    <property type="match status" value="1"/>
</dbReference>
<protein>
    <submittedName>
        <fullName evidence="2">DUF1838 family protein</fullName>
    </submittedName>
</protein>
<dbReference type="EMBL" id="JADQDC010000001">
    <property type="protein sequence ID" value="MBF9149421.1"/>
    <property type="molecule type" value="Genomic_DNA"/>
</dbReference>
<proteinExistence type="predicted"/>
<evidence type="ECO:0000313" key="2">
    <source>
        <dbReference type="EMBL" id="MBF9149421.1"/>
    </source>
</evidence>
<name>A0ABS0HBT8_9SPHN</name>
<dbReference type="RefSeq" id="WP_196273807.1">
    <property type="nucleotide sequence ID" value="NZ_JADQDC010000001.1"/>
</dbReference>
<feature type="signal peptide" evidence="1">
    <location>
        <begin position="1"/>
        <end position="27"/>
    </location>
</feature>
<organism evidence="2 3">
    <name type="scientific">Novosphingobium jiangmenense</name>
    <dbReference type="NCBI Taxonomy" id="2791981"/>
    <lineage>
        <taxon>Bacteria</taxon>
        <taxon>Pseudomonadati</taxon>
        <taxon>Pseudomonadota</taxon>
        <taxon>Alphaproteobacteria</taxon>
        <taxon>Sphingomonadales</taxon>
        <taxon>Sphingomonadaceae</taxon>
        <taxon>Novosphingobium</taxon>
    </lineage>
</organism>
<dbReference type="Proteomes" id="UP000600799">
    <property type="component" value="Unassembled WGS sequence"/>
</dbReference>
<keyword evidence="3" id="KW-1185">Reference proteome</keyword>
<keyword evidence="1" id="KW-0732">Signal</keyword>
<gene>
    <name evidence="2" type="ORF">I2488_00255</name>
</gene>
<dbReference type="Pfam" id="PF08894">
    <property type="entry name" value="DUF1838"/>
    <property type="match status" value="1"/>
</dbReference>
<reference evidence="2 3" key="1">
    <citation type="submission" date="2020-11" db="EMBL/GenBank/DDBJ databases">
        <title>The genome sequence of Novosphingobium sp. 1Y9A.</title>
        <authorList>
            <person name="Liu Y."/>
        </authorList>
    </citation>
    <scope>NUCLEOTIDE SEQUENCE [LARGE SCALE GENOMIC DNA]</scope>
    <source>
        <strain evidence="2 3">1Y9A</strain>
    </source>
</reference>